<proteinExistence type="predicted"/>
<dbReference type="AlphaFoldDB" id="A0AAD1X6Z1"/>
<feature type="transmembrane region" description="Helical" evidence="2">
    <location>
        <begin position="353"/>
        <end position="374"/>
    </location>
</feature>
<organism evidence="3 4">
    <name type="scientific">Euplotes crassus</name>
    <dbReference type="NCBI Taxonomy" id="5936"/>
    <lineage>
        <taxon>Eukaryota</taxon>
        <taxon>Sar</taxon>
        <taxon>Alveolata</taxon>
        <taxon>Ciliophora</taxon>
        <taxon>Intramacronucleata</taxon>
        <taxon>Spirotrichea</taxon>
        <taxon>Hypotrichia</taxon>
        <taxon>Euplotida</taxon>
        <taxon>Euplotidae</taxon>
        <taxon>Moneuplotes</taxon>
    </lineage>
</organism>
<accession>A0AAD1X6Z1</accession>
<keyword evidence="2" id="KW-1133">Transmembrane helix</keyword>
<evidence type="ECO:0000256" key="1">
    <source>
        <dbReference type="SAM" id="MobiDB-lite"/>
    </source>
</evidence>
<feature type="region of interest" description="Disordered" evidence="1">
    <location>
        <begin position="553"/>
        <end position="593"/>
    </location>
</feature>
<keyword evidence="2" id="KW-0812">Transmembrane</keyword>
<evidence type="ECO:0000256" key="2">
    <source>
        <dbReference type="SAM" id="Phobius"/>
    </source>
</evidence>
<feature type="compositionally biased region" description="Basic and acidic residues" evidence="1">
    <location>
        <begin position="565"/>
        <end position="579"/>
    </location>
</feature>
<dbReference type="Proteomes" id="UP001295684">
    <property type="component" value="Unassembled WGS sequence"/>
</dbReference>
<dbReference type="GO" id="GO:0005634">
    <property type="term" value="C:nucleus"/>
    <property type="evidence" value="ECO:0007669"/>
    <property type="project" value="TreeGrafter"/>
</dbReference>
<dbReference type="EMBL" id="CAMPGE010006553">
    <property type="protein sequence ID" value="CAI2365411.1"/>
    <property type="molecule type" value="Genomic_DNA"/>
</dbReference>
<evidence type="ECO:0000313" key="4">
    <source>
        <dbReference type="Proteomes" id="UP001295684"/>
    </source>
</evidence>
<dbReference type="PANTHER" id="PTHR31398">
    <property type="entry name" value="MEIOTIC NUCLEAR DIVISION PROTEIN 1 HOMOLOG"/>
    <property type="match status" value="1"/>
</dbReference>
<dbReference type="PANTHER" id="PTHR31398:SF0">
    <property type="entry name" value="MEIOTIC NUCLEAR DIVISION PROTEIN 1 HOMOLOG"/>
    <property type="match status" value="1"/>
</dbReference>
<evidence type="ECO:0000313" key="3">
    <source>
        <dbReference type="EMBL" id="CAI2365411.1"/>
    </source>
</evidence>
<name>A0AAD1X6Z1_EUPCR</name>
<reference evidence="3" key="1">
    <citation type="submission" date="2023-07" db="EMBL/GenBank/DDBJ databases">
        <authorList>
            <consortium name="AG Swart"/>
            <person name="Singh M."/>
            <person name="Singh A."/>
            <person name="Seah K."/>
            <person name="Emmerich C."/>
        </authorList>
    </citation>
    <scope>NUCLEOTIDE SEQUENCE</scope>
    <source>
        <strain evidence="3">DP1</strain>
    </source>
</reference>
<gene>
    <name evidence="3" type="ORF">ECRASSUSDP1_LOCUS6749</name>
</gene>
<dbReference type="GO" id="GO:0007131">
    <property type="term" value="P:reciprocal meiotic recombination"/>
    <property type="evidence" value="ECO:0007669"/>
    <property type="project" value="TreeGrafter"/>
</dbReference>
<protein>
    <submittedName>
        <fullName evidence="3">Uncharacterized protein</fullName>
    </submittedName>
</protein>
<sequence length="659" mass="74466">MLEAVDAYGSPITFTNHGRSKFKTACGGVFTILAVFCIIGFIYVMIDEPMKLKKITEVNISSTNTTTGSNCSGLNLNTTVKTIVSSTYNDFVRVQYPASHSLISNGFGISVFPNFEVDPKYGGIGGLYHTKSDGEDLVTNTLDTQICTPGSFYLQDHQRAFHYPISVSTCLALAPFIVQGDFYSNERKIPEFIYYKCTEGDCETKANSEIFHKGKSLLVYVNNGYYDETDSDNPIKEYISLIDVLEIGSAQYHSKTIYIRENEVVFLNGTTKTFYDAIPGLEEKFMSPSLDSPVLSRVNIVMSPEKKKFTQVDMVVVDGSSDTRNLNNEPRSLDDTMSNQTKVTEEEMNKDKYYFILTLLSQIGGFIYLINLIFRSIVGLFIENIKSAFLINTIKTARQGPPAGIPKPEEFNNIASDNQKLKEETKEDKHDQARNTSYQQMKAEIDDKINESKDQILTPNLNLIKPNPLKTRRSRTVTSQSVAKYSFIDIISKSFCCFNYKKPSSPSKLSKFVQAERLLYKEMDVIRILNEIKELRQTNSEMMEAYEMMFQNANNPGLPPQAQQEDSKLSEKLSNHNEEFPEAPVGPASGKENSINYEKDIITKRTPPHNNSVSNDFKSLIHSHHDVSHHREIEQMAVSSIYNIVDHELANLKAKEEDQ</sequence>
<keyword evidence="4" id="KW-1185">Reference proteome</keyword>
<comment type="caution">
    <text evidence="3">The sequence shown here is derived from an EMBL/GenBank/DDBJ whole genome shotgun (WGS) entry which is preliminary data.</text>
</comment>
<feature type="transmembrane region" description="Helical" evidence="2">
    <location>
        <begin position="27"/>
        <end position="46"/>
    </location>
</feature>
<keyword evidence="2" id="KW-0472">Membrane</keyword>